<dbReference type="OrthoDB" id="9784760at2"/>
<evidence type="ECO:0000256" key="7">
    <source>
        <dbReference type="HAMAP-Rule" id="MF_01131"/>
    </source>
</evidence>
<dbReference type="PATRIC" id="fig|1423727.3.peg.194"/>
<dbReference type="InterPro" id="IPR022876">
    <property type="entry name" value="Tscrpt_rep_Rex"/>
</dbReference>
<gene>
    <name evidence="7" type="primary">rex</name>
    <name evidence="9" type="ORF">FC34_GL000193</name>
</gene>
<dbReference type="SMART" id="SM00881">
    <property type="entry name" value="CoA_binding"/>
    <property type="match status" value="1"/>
</dbReference>
<feature type="DNA-binding region" description="H-T-H motif" evidence="7">
    <location>
        <begin position="17"/>
        <end position="56"/>
    </location>
</feature>
<dbReference type="GO" id="GO:0005737">
    <property type="term" value="C:cytoplasm"/>
    <property type="evidence" value="ECO:0007669"/>
    <property type="project" value="UniProtKB-SubCell"/>
</dbReference>
<comment type="subunit">
    <text evidence="7">Homodimer.</text>
</comment>
<dbReference type="NCBIfam" id="NF003995">
    <property type="entry name" value="PRK05472.2-4"/>
    <property type="match status" value="1"/>
</dbReference>
<proteinExistence type="inferred from homology"/>
<dbReference type="AlphaFoldDB" id="A0A0R2AZD0"/>
<dbReference type="GO" id="GO:0003677">
    <property type="term" value="F:DNA binding"/>
    <property type="evidence" value="ECO:0007669"/>
    <property type="project" value="UniProtKB-UniRule"/>
</dbReference>
<feature type="domain" description="CoA-binding" evidence="8">
    <location>
        <begin position="80"/>
        <end position="178"/>
    </location>
</feature>
<reference evidence="9 10" key="1">
    <citation type="journal article" date="2015" name="Genome Announc.">
        <title>Expanding the biotechnology potential of lactobacilli through comparative genomics of 213 strains and associated genera.</title>
        <authorList>
            <person name="Sun Z."/>
            <person name="Harris H.M."/>
            <person name="McCann A."/>
            <person name="Guo C."/>
            <person name="Argimon S."/>
            <person name="Zhang W."/>
            <person name="Yang X."/>
            <person name="Jeffery I.B."/>
            <person name="Cooney J.C."/>
            <person name="Kagawa T.F."/>
            <person name="Liu W."/>
            <person name="Song Y."/>
            <person name="Salvetti E."/>
            <person name="Wrobel A."/>
            <person name="Rasinkangas P."/>
            <person name="Parkhill J."/>
            <person name="Rea M.C."/>
            <person name="O'Sullivan O."/>
            <person name="Ritari J."/>
            <person name="Douillard F.P."/>
            <person name="Paul Ross R."/>
            <person name="Yang R."/>
            <person name="Briner A.E."/>
            <person name="Felis G.E."/>
            <person name="de Vos W.M."/>
            <person name="Barrangou R."/>
            <person name="Klaenhammer T.R."/>
            <person name="Caufield P.W."/>
            <person name="Cui Y."/>
            <person name="Zhang H."/>
            <person name="O'Toole P.W."/>
        </authorList>
    </citation>
    <scope>NUCLEOTIDE SEQUENCE [LARGE SCALE GENOMIC DNA]</scope>
    <source>
        <strain evidence="9 10">DSM 23927</strain>
    </source>
</reference>
<evidence type="ECO:0000256" key="6">
    <source>
        <dbReference type="ARBA" id="ARBA00023163"/>
    </source>
</evidence>
<comment type="similarity">
    <text evidence="7">Belongs to the transcriptional regulatory Rex family.</text>
</comment>
<sequence length="209" mass="23040">MNDFRQLSPATMRRLPLYYRVFKDLALKQVDRIKSQELSDKMHIPAATIRHDFAALGELGRSGYGYSVSALSEYFGELLATSQAEALILVGAGPLGQAMLANNFRRNPDLEIVGAYDIDPGVIGQTIHGIVIEDFATIQADPRIRTAILTVPSDAQQAVVSRLETIGITAILTFAPKPAECKPETTIAYVDLTRELQTLLFVENHRRAN</sequence>
<dbReference type="InterPro" id="IPR036291">
    <property type="entry name" value="NAD(P)-bd_dom_sf"/>
</dbReference>
<dbReference type="Proteomes" id="UP000051672">
    <property type="component" value="Unassembled WGS sequence"/>
</dbReference>
<keyword evidence="3 7" id="KW-0805">Transcription regulation</keyword>
<dbReference type="GO" id="GO:0003700">
    <property type="term" value="F:DNA-binding transcription factor activity"/>
    <property type="evidence" value="ECO:0007669"/>
    <property type="project" value="UniProtKB-UniRule"/>
</dbReference>
<dbReference type="Pfam" id="PF06971">
    <property type="entry name" value="Put_DNA-bind_N"/>
    <property type="match status" value="1"/>
</dbReference>
<dbReference type="STRING" id="1423727.FC34_GL000193"/>
<dbReference type="EMBL" id="AYZQ01000001">
    <property type="protein sequence ID" value="KRM72487.1"/>
    <property type="molecule type" value="Genomic_DNA"/>
</dbReference>
<comment type="caution">
    <text evidence="9">The sequence shown here is derived from an EMBL/GenBank/DDBJ whole genome shotgun (WGS) entry which is preliminary data.</text>
</comment>
<comment type="function">
    <text evidence="7">Modulates transcription in response to changes in cellular NADH/NAD(+) redox state.</text>
</comment>
<dbReference type="InterPro" id="IPR036390">
    <property type="entry name" value="WH_DNA-bd_sf"/>
</dbReference>
<dbReference type="Gene3D" id="1.10.10.10">
    <property type="entry name" value="Winged helix-like DNA-binding domain superfamily/Winged helix DNA-binding domain"/>
    <property type="match status" value="1"/>
</dbReference>
<dbReference type="Gene3D" id="3.40.50.720">
    <property type="entry name" value="NAD(P)-binding Rossmann-like Domain"/>
    <property type="match status" value="1"/>
</dbReference>
<evidence type="ECO:0000256" key="3">
    <source>
        <dbReference type="ARBA" id="ARBA00023015"/>
    </source>
</evidence>
<accession>A0A0R2AZD0</accession>
<dbReference type="GO" id="GO:0051775">
    <property type="term" value="P:response to redox state"/>
    <property type="evidence" value="ECO:0007669"/>
    <property type="project" value="InterPro"/>
</dbReference>
<keyword evidence="4 7" id="KW-0520">NAD</keyword>
<keyword evidence="2 7" id="KW-0678">Repressor</keyword>
<comment type="subcellular location">
    <subcellularLocation>
        <location evidence="7">Cytoplasm</location>
    </subcellularLocation>
</comment>
<evidence type="ECO:0000256" key="4">
    <source>
        <dbReference type="ARBA" id="ARBA00023027"/>
    </source>
</evidence>
<dbReference type="GO" id="GO:0045892">
    <property type="term" value="P:negative regulation of DNA-templated transcription"/>
    <property type="evidence" value="ECO:0007669"/>
    <property type="project" value="InterPro"/>
</dbReference>
<keyword evidence="6 7" id="KW-0804">Transcription</keyword>
<evidence type="ECO:0000313" key="10">
    <source>
        <dbReference type="Proteomes" id="UP000051672"/>
    </source>
</evidence>
<evidence type="ECO:0000256" key="2">
    <source>
        <dbReference type="ARBA" id="ARBA00022491"/>
    </source>
</evidence>
<dbReference type="HAMAP" id="MF_01131">
    <property type="entry name" value="Rex"/>
    <property type="match status" value="1"/>
</dbReference>
<protein>
    <recommendedName>
        <fullName evidence="7">Redox-sensing transcriptional repressor Rex</fullName>
    </recommendedName>
</protein>
<keyword evidence="10" id="KW-1185">Reference proteome</keyword>
<dbReference type="SUPFAM" id="SSF46785">
    <property type="entry name" value="Winged helix' DNA-binding domain"/>
    <property type="match status" value="1"/>
</dbReference>
<evidence type="ECO:0000256" key="5">
    <source>
        <dbReference type="ARBA" id="ARBA00023125"/>
    </source>
</evidence>
<dbReference type="InterPro" id="IPR003781">
    <property type="entry name" value="CoA-bd"/>
</dbReference>
<evidence type="ECO:0000259" key="8">
    <source>
        <dbReference type="SMART" id="SM00881"/>
    </source>
</evidence>
<dbReference type="InterPro" id="IPR036388">
    <property type="entry name" value="WH-like_DNA-bd_sf"/>
</dbReference>
<evidence type="ECO:0000313" key="9">
    <source>
        <dbReference type="EMBL" id="KRM72487.1"/>
    </source>
</evidence>
<name>A0A0R2AZD0_9LACO</name>
<evidence type="ECO:0000256" key="1">
    <source>
        <dbReference type="ARBA" id="ARBA00022490"/>
    </source>
</evidence>
<dbReference type="Pfam" id="PF02629">
    <property type="entry name" value="CoA_binding"/>
    <property type="match status" value="1"/>
</dbReference>
<dbReference type="SUPFAM" id="SSF51735">
    <property type="entry name" value="NAD(P)-binding Rossmann-fold domains"/>
    <property type="match status" value="1"/>
</dbReference>
<dbReference type="RefSeq" id="WP_057893513.1">
    <property type="nucleotide sequence ID" value="NZ_AYZQ01000001.1"/>
</dbReference>
<organism evidence="9 10">
    <name type="scientific">Lacticaseibacillus brantae DSM 23927</name>
    <dbReference type="NCBI Taxonomy" id="1423727"/>
    <lineage>
        <taxon>Bacteria</taxon>
        <taxon>Bacillati</taxon>
        <taxon>Bacillota</taxon>
        <taxon>Bacilli</taxon>
        <taxon>Lactobacillales</taxon>
        <taxon>Lactobacillaceae</taxon>
        <taxon>Lacticaseibacillus</taxon>
    </lineage>
</organism>
<feature type="binding site" evidence="7">
    <location>
        <begin position="91"/>
        <end position="96"/>
    </location>
    <ligand>
        <name>NAD(+)</name>
        <dbReference type="ChEBI" id="CHEBI:57540"/>
    </ligand>
</feature>
<dbReference type="NCBIfam" id="NF003989">
    <property type="entry name" value="PRK05472.1-3"/>
    <property type="match status" value="1"/>
</dbReference>
<keyword evidence="1 7" id="KW-0963">Cytoplasm</keyword>
<dbReference type="InterPro" id="IPR009718">
    <property type="entry name" value="Rex_DNA-bd_C_dom"/>
</dbReference>
<keyword evidence="5 7" id="KW-0238">DNA-binding</keyword>
<dbReference type="PANTHER" id="PTHR35786">
    <property type="entry name" value="REDOX-SENSING TRANSCRIPTIONAL REPRESSOR REX"/>
    <property type="match status" value="1"/>
</dbReference>
<dbReference type="PANTHER" id="PTHR35786:SF1">
    <property type="entry name" value="REDOX-SENSING TRANSCRIPTIONAL REPRESSOR REX 1"/>
    <property type="match status" value="1"/>
</dbReference>